<evidence type="ECO:0000256" key="5">
    <source>
        <dbReference type="ARBA" id="ARBA00013189"/>
    </source>
</evidence>
<keyword evidence="13" id="KW-1185">Reference proteome</keyword>
<organism evidence="12 13">
    <name type="scientific">Gulosibacter molinativorax</name>
    <dbReference type="NCBI Taxonomy" id="256821"/>
    <lineage>
        <taxon>Bacteria</taxon>
        <taxon>Bacillati</taxon>
        <taxon>Actinomycetota</taxon>
        <taxon>Actinomycetes</taxon>
        <taxon>Micrococcales</taxon>
        <taxon>Microbacteriaceae</taxon>
        <taxon>Gulosibacter</taxon>
    </lineage>
</organism>
<dbReference type="NCBIfam" id="TIGR01179">
    <property type="entry name" value="galE"/>
    <property type="match status" value="1"/>
</dbReference>
<comment type="cofactor">
    <cofactor evidence="2 10">
        <name>NAD(+)</name>
        <dbReference type="ChEBI" id="CHEBI:57540"/>
    </cofactor>
</comment>
<dbReference type="PANTHER" id="PTHR43725:SF47">
    <property type="entry name" value="UDP-GLUCOSE 4-EPIMERASE"/>
    <property type="match status" value="1"/>
</dbReference>
<keyword evidence="7 10" id="KW-0520">NAD</keyword>
<proteinExistence type="inferred from homology"/>
<evidence type="ECO:0000256" key="1">
    <source>
        <dbReference type="ARBA" id="ARBA00000083"/>
    </source>
</evidence>
<dbReference type="SUPFAM" id="SSF51735">
    <property type="entry name" value="NAD(P)-binding Rossmann-fold domains"/>
    <property type="match status" value="1"/>
</dbReference>
<evidence type="ECO:0000313" key="13">
    <source>
        <dbReference type="Proteomes" id="UP001170379"/>
    </source>
</evidence>
<evidence type="ECO:0000256" key="7">
    <source>
        <dbReference type="ARBA" id="ARBA00023027"/>
    </source>
</evidence>
<evidence type="ECO:0000256" key="8">
    <source>
        <dbReference type="ARBA" id="ARBA00023144"/>
    </source>
</evidence>
<comment type="catalytic activity">
    <reaction evidence="1 10">
        <text>UDP-alpha-D-glucose = UDP-alpha-D-galactose</text>
        <dbReference type="Rhea" id="RHEA:22168"/>
        <dbReference type="ChEBI" id="CHEBI:58885"/>
        <dbReference type="ChEBI" id="CHEBI:66914"/>
        <dbReference type="EC" id="5.1.3.2"/>
    </reaction>
</comment>
<dbReference type="Gene3D" id="3.40.50.720">
    <property type="entry name" value="NAD(P)-binding Rossmann-like Domain"/>
    <property type="match status" value="1"/>
</dbReference>
<keyword evidence="9 10" id="KW-0413">Isomerase</keyword>
<accession>A0ABT7C4B8</accession>
<name>A0ABT7C4B8_9MICO</name>
<evidence type="ECO:0000256" key="3">
    <source>
        <dbReference type="ARBA" id="ARBA00004947"/>
    </source>
</evidence>
<dbReference type="CDD" id="cd05247">
    <property type="entry name" value="UDP_G4E_1_SDR_e"/>
    <property type="match status" value="1"/>
</dbReference>
<reference evidence="12" key="2">
    <citation type="journal article" date="2022" name="Sci. Rep.">
        <title>In silico prediction of the enzymes involved in the degradation of the herbicide molinate by Gulosibacter molinativorax ON4T.</title>
        <authorList>
            <person name="Lopes A.R."/>
            <person name="Bunin E."/>
            <person name="Viana A.T."/>
            <person name="Froufe H."/>
            <person name="Munoz-Merida A."/>
            <person name="Pinho D."/>
            <person name="Figueiredo J."/>
            <person name="Barroso C."/>
            <person name="Vaz-Moreira I."/>
            <person name="Bellanger X."/>
            <person name="Egas C."/>
            <person name="Nunes O.C."/>
        </authorList>
    </citation>
    <scope>NUCLEOTIDE SEQUENCE</scope>
    <source>
        <strain evidence="12">ON4</strain>
    </source>
</reference>
<dbReference type="NCBIfam" id="NF007956">
    <property type="entry name" value="PRK10675.1"/>
    <property type="match status" value="1"/>
</dbReference>
<evidence type="ECO:0000259" key="11">
    <source>
        <dbReference type="Pfam" id="PF01370"/>
    </source>
</evidence>
<evidence type="ECO:0000256" key="2">
    <source>
        <dbReference type="ARBA" id="ARBA00001911"/>
    </source>
</evidence>
<feature type="domain" description="NAD-dependent epimerase/dehydratase" evidence="11">
    <location>
        <begin position="3"/>
        <end position="263"/>
    </location>
</feature>
<dbReference type="Pfam" id="PF01370">
    <property type="entry name" value="Epimerase"/>
    <property type="match status" value="1"/>
</dbReference>
<keyword evidence="10" id="KW-0119">Carbohydrate metabolism</keyword>
<evidence type="ECO:0000256" key="6">
    <source>
        <dbReference type="ARBA" id="ARBA00018569"/>
    </source>
</evidence>
<evidence type="ECO:0000256" key="9">
    <source>
        <dbReference type="ARBA" id="ARBA00023235"/>
    </source>
</evidence>
<comment type="subunit">
    <text evidence="10">Homodimer.</text>
</comment>
<dbReference type="EMBL" id="PXVD01000002">
    <property type="protein sequence ID" value="MDJ1370060.1"/>
    <property type="molecule type" value="Genomic_DNA"/>
</dbReference>
<comment type="similarity">
    <text evidence="4 10">Belongs to the NAD(P)-dependent epimerase/dehydratase family.</text>
</comment>
<dbReference type="InterPro" id="IPR001509">
    <property type="entry name" value="Epimerase_deHydtase"/>
</dbReference>
<reference evidence="12" key="1">
    <citation type="submission" date="2018-03" db="EMBL/GenBank/DDBJ databases">
        <authorList>
            <person name="Nunes O.C."/>
            <person name="Lopes A.R."/>
            <person name="Froufe H."/>
            <person name="Munoz-Merida A."/>
            <person name="Barroso C."/>
            <person name="Egas C."/>
        </authorList>
    </citation>
    <scope>NUCLEOTIDE SEQUENCE</scope>
    <source>
        <strain evidence="12">ON4</strain>
    </source>
</reference>
<dbReference type="RefSeq" id="WP_026935928.1">
    <property type="nucleotide sequence ID" value="NZ_CP028426.1"/>
</dbReference>
<dbReference type="Proteomes" id="UP001170379">
    <property type="component" value="Unassembled WGS sequence"/>
</dbReference>
<dbReference type="InterPro" id="IPR005886">
    <property type="entry name" value="UDP_G4E"/>
</dbReference>
<dbReference type="Gene3D" id="3.90.25.10">
    <property type="entry name" value="UDP-galactose 4-epimerase, domain 1"/>
    <property type="match status" value="1"/>
</dbReference>
<protein>
    <recommendedName>
        <fullName evidence="6 10">UDP-glucose 4-epimerase</fullName>
        <ecNumber evidence="5 10">5.1.3.2</ecNumber>
    </recommendedName>
</protein>
<evidence type="ECO:0000256" key="4">
    <source>
        <dbReference type="ARBA" id="ARBA00007637"/>
    </source>
</evidence>
<gene>
    <name evidence="12" type="primary">galE</name>
    <name evidence="12" type="ORF">C7K25_01525</name>
</gene>
<keyword evidence="8" id="KW-0299">Galactose metabolism</keyword>
<dbReference type="InterPro" id="IPR036291">
    <property type="entry name" value="NAD(P)-bd_dom_sf"/>
</dbReference>
<evidence type="ECO:0000256" key="10">
    <source>
        <dbReference type="RuleBase" id="RU366046"/>
    </source>
</evidence>
<comment type="pathway">
    <text evidence="3 10">Carbohydrate metabolism; galactose metabolism.</text>
</comment>
<comment type="caution">
    <text evidence="12">The sequence shown here is derived from an EMBL/GenBank/DDBJ whole genome shotgun (WGS) entry which is preliminary data.</text>
</comment>
<dbReference type="EC" id="5.1.3.2" evidence="5 10"/>
<evidence type="ECO:0000313" key="12">
    <source>
        <dbReference type="EMBL" id="MDJ1370060.1"/>
    </source>
</evidence>
<sequence length="345" mass="37174">MRVLLTGGAGYIGSHIAVVLLDAGHTVIVLDNFANSHPESLQRVQQITGKPVTLINADLADFAATSAALEDVDFDAAIHLAGLKAVGESVEHPTRYYRVNLTATLNLLDIMRAKDVRKLIFSSSATVYGVPQSENASIDEAHPVGVGVTNPYGWSKAWSEQMLRDAQVAWPELEVTLLRYFNPVGAHESGAIGEDPFGKPNNLMPFVAQVAVGRREQLHVFGDTHPTPDGTGVRDYIHVVDVAEGHVAALGHSSPGVQVFNLGSGSGNSVLEVVATYSKVSGRRIPFVIDPPRAGDLGTVIADPGKANRELGWRTKRTLEDACRDSWRWQDQNPDGFRTVRATGT</sequence>
<dbReference type="PANTHER" id="PTHR43725">
    <property type="entry name" value="UDP-GLUCOSE 4-EPIMERASE"/>
    <property type="match status" value="1"/>
</dbReference>